<name>A0ACB0IZL1_TRIPR</name>
<keyword evidence="2" id="KW-1185">Reference proteome</keyword>
<dbReference type="Proteomes" id="UP001177021">
    <property type="component" value="Unassembled WGS sequence"/>
</dbReference>
<sequence length="262" mass="30012">MESEINMQQNNKRKRDRRPWSDMEVEAFLDILIEAANNGQRCDNGQFKAHTLRTAETKLEEKFPGCGIKVKPHIESTMKRLRTTYAIVYDILNQSGFGWDEEKKIIKVDDEVWNEVIQMPKIIEIDKEDEDQGNDEENEIGMTQSPSINQSKRKADIMEIQFGKRNKGASIIAQSISELGKSFGSIIEKSSKNMCEATNRLGFGKDLVDDSRNLMAELEKMEITEQERFIAADKILSVPHRLHIFMGCHDATRLAFVKSLRG</sequence>
<accession>A0ACB0IZL1</accession>
<dbReference type="EMBL" id="CASHSV030000013">
    <property type="protein sequence ID" value="CAJ2637714.1"/>
    <property type="molecule type" value="Genomic_DNA"/>
</dbReference>
<protein>
    <submittedName>
        <fullName evidence="1">Uncharacterized protein</fullName>
    </submittedName>
</protein>
<proteinExistence type="predicted"/>
<gene>
    <name evidence="1" type="ORF">MILVUS5_LOCUS8036</name>
</gene>
<organism evidence="1 2">
    <name type="scientific">Trifolium pratense</name>
    <name type="common">Red clover</name>
    <dbReference type="NCBI Taxonomy" id="57577"/>
    <lineage>
        <taxon>Eukaryota</taxon>
        <taxon>Viridiplantae</taxon>
        <taxon>Streptophyta</taxon>
        <taxon>Embryophyta</taxon>
        <taxon>Tracheophyta</taxon>
        <taxon>Spermatophyta</taxon>
        <taxon>Magnoliopsida</taxon>
        <taxon>eudicotyledons</taxon>
        <taxon>Gunneridae</taxon>
        <taxon>Pentapetalae</taxon>
        <taxon>rosids</taxon>
        <taxon>fabids</taxon>
        <taxon>Fabales</taxon>
        <taxon>Fabaceae</taxon>
        <taxon>Papilionoideae</taxon>
        <taxon>50 kb inversion clade</taxon>
        <taxon>NPAAA clade</taxon>
        <taxon>Hologalegina</taxon>
        <taxon>IRL clade</taxon>
        <taxon>Trifolieae</taxon>
        <taxon>Trifolium</taxon>
    </lineage>
</organism>
<evidence type="ECO:0000313" key="2">
    <source>
        <dbReference type="Proteomes" id="UP001177021"/>
    </source>
</evidence>
<reference evidence="1" key="1">
    <citation type="submission" date="2023-10" db="EMBL/GenBank/DDBJ databases">
        <authorList>
            <person name="Rodriguez Cubillos JULIANA M."/>
            <person name="De Vega J."/>
        </authorList>
    </citation>
    <scope>NUCLEOTIDE SEQUENCE</scope>
</reference>
<comment type="caution">
    <text evidence="1">The sequence shown here is derived from an EMBL/GenBank/DDBJ whole genome shotgun (WGS) entry which is preliminary data.</text>
</comment>
<evidence type="ECO:0000313" key="1">
    <source>
        <dbReference type="EMBL" id="CAJ2637714.1"/>
    </source>
</evidence>